<dbReference type="EMBL" id="UINC01222214">
    <property type="protein sequence ID" value="SVE50895.1"/>
    <property type="molecule type" value="Genomic_DNA"/>
</dbReference>
<dbReference type="SUPFAM" id="SSF103647">
    <property type="entry name" value="TSP type-3 repeat"/>
    <property type="match status" value="1"/>
</dbReference>
<dbReference type="InterPro" id="IPR028974">
    <property type="entry name" value="TSP_type-3_rpt"/>
</dbReference>
<evidence type="ECO:0000313" key="2">
    <source>
        <dbReference type="EMBL" id="SVE50895.1"/>
    </source>
</evidence>
<keyword evidence="1" id="KW-0812">Transmembrane</keyword>
<organism evidence="2">
    <name type="scientific">marine metagenome</name>
    <dbReference type="NCBI Taxonomy" id="408172"/>
    <lineage>
        <taxon>unclassified sequences</taxon>
        <taxon>metagenomes</taxon>
        <taxon>ecological metagenomes</taxon>
    </lineage>
</organism>
<feature type="transmembrane region" description="Helical" evidence="1">
    <location>
        <begin position="5"/>
        <end position="23"/>
    </location>
</feature>
<feature type="transmembrane region" description="Helical" evidence="1">
    <location>
        <begin position="84"/>
        <end position="102"/>
    </location>
</feature>
<sequence>MKLGPFLAVIFAFFLIAIFPYYAGNDEPSYVISDEDGDGITDDKDKCPREAAPEGQDIDEDGCTDNAITKEEISYLEKIAKFNLAQHLLFSIIAIISGAVYWEREKIRNILYDEDKFLSKFKKVSGDDKASENV</sequence>
<dbReference type="GO" id="GO:0005509">
    <property type="term" value="F:calcium ion binding"/>
    <property type="evidence" value="ECO:0007669"/>
    <property type="project" value="InterPro"/>
</dbReference>
<name>A0A383E3C5_9ZZZZ</name>
<protein>
    <submittedName>
        <fullName evidence="2">Uncharacterized protein</fullName>
    </submittedName>
</protein>
<keyword evidence="1" id="KW-1133">Transmembrane helix</keyword>
<gene>
    <name evidence="2" type="ORF">METZ01_LOCUS503749</name>
</gene>
<accession>A0A383E3C5</accession>
<proteinExistence type="predicted"/>
<feature type="non-terminal residue" evidence="2">
    <location>
        <position position="134"/>
    </location>
</feature>
<keyword evidence="1" id="KW-0472">Membrane</keyword>
<reference evidence="2" key="1">
    <citation type="submission" date="2018-05" db="EMBL/GenBank/DDBJ databases">
        <authorList>
            <person name="Lanie J.A."/>
            <person name="Ng W.-L."/>
            <person name="Kazmierczak K.M."/>
            <person name="Andrzejewski T.M."/>
            <person name="Davidsen T.M."/>
            <person name="Wayne K.J."/>
            <person name="Tettelin H."/>
            <person name="Glass J.I."/>
            <person name="Rusch D."/>
            <person name="Podicherti R."/>
            <person name="Tsui H.-C.T."/>
            <person name="Winkler M.E."/>
        </authorList>
    </citation>
    <scope>NUCLEOTIDE SEQUENCE</scope>
</reference>
<evidence type="ECO:0000256" key="1">
    <source>
        <dbReference type="SAM" id="Phobius"/>
    </source>
</evidence>
<dbReference type="AlphaFoldDB" id="A0A383E3C5"/>
<dbReference type="Gene3D" id="4.10.1080.10">
    <property type="entry name" value="TSP type-3 repeat"/>
    <property type="match status" value="1"/>
</dbReference>